<feature type="region of interest" description="Disordered" evidence="1">
    <location>
        <begin position="1"/>
        <end position="24"/>
    </location>
</feature>
<accession>A0ABP9VZU7</accession>
<name>A0ABP9VZU7_9BACT</name>
<dbReference type="EMBL" id="BAABRO010000016">
    <property type="protein sequence ID" value="GAA5509780.1"/>
    <property type="molecule type" value="Genomic_DNA"/>
</dbReference>
<evidence type="ECO:0000256" key="1">
    <source>
        <dbReference type="SAM" id="MobiDB-lite"/>
    </source>
</evidence>
<protein>
    <submittedName>
        <fullName evidence="3">Uncharacterized protein</fullName>
    </submittedName>
</protein>
<evidence type="ECO:0000313" key="4">
    <source>
        <dbReference type="Proteomes" id="UP001416858"/>
    </source>
</evidence>
<feature type="transmembrane region" description="Helical" evidence="2">
    <location>
        <begin position="191"/>
        <end position="212"/>
    </location>
</feature>
<feature type="transmembrane region" description="Helical" evidence="2">
    <location>
        <begin position="144"/>
        <end position="163"/>
    </location>
</feature>
<keyword evidence="2" id="KW-0472">Membrane</keyword>
<feature type="transmembrane region" description="Helical" evidence="2">
    <location>
        <begin position="107"/>
        <end position="132"/>
    </location>
</feature>
<keyword evidence="2" id="KW-1133">Transmembrane helix</keyword>
<gene>
    <name evidence="3" type="ORF">Rcae01_05283</name>
</gene>
<comment type="caution">
    <text evidence="3">The sequence shown here is derived from an EMBL/GenBank/DDBJ whole genome shotgun (WGS) entry which is preliminary data.</text>
</comment>
<evidence type="ECO:0000313" key="3">
    <source>
        <dbReference type="EMBL" id="GAA5509780.1"/>
    </source>
</evidence>
<organism evidence="3 4">
    <name type="scientific">Novipirellula caenicola</name>
    <dbReference type="NCBI Taxonomy" id="1536901"/>
    <lineage>
        <taxon>Bacteria</taxon>
        <taxon>Pseudomonadati</taxon>
        <taxon>Planctomycetota</taxon>
        <taxon>Planctomycetia</taxon>
        <taxon>Pirellulales</taxon>
        <taxon>Pirellulaceae</taxon>
        <taxon>Novipirellula</taxon>
    </lineage>
</organism>
<reference evidence="3 4" key="1">
    <citation type="submission" date="2024-02" db="EMBL/GenBank/DDBJ databases">
        <title>Rhodopirellula caenicola NBRC 110016.</title>
        <authorList>
            <person name="Ichikawa N."/>
            <person name="Katano-Makiyama Y."/>
            <person name="Hidaka K."/>
        </authorList>
    </citation>
    <scope>NUCLEOTIDE SEQUENCE [LARGE SCALE GENOMIC DNA]</scope>
    <source>
        <strain evidence="3 4">NBRC 110016</strain>
    </source>
</reference>
<sequence>MGENIKIREPTIMNEPSSEHAGDASEANPYVQAQLVHDVAVVRPTGITVIAVVCIVAGILGSLSSLGSLANTLFSERFASMFTPSGPAGEIQGEMQREMMAVLGKYYFVNLALAVAGMAIGIALFVGGIGVIQGKAWSRGWVRRTLLVAIFFEVVRVVVYSLTQFEMYPVTQEYMQKIAGEQNGAMGGETMAWFSTIGVVISMVFIVGWFLLKLFLMIWGRRYLAKETLDSYFGTTSPSQSSPQSPS</sequence>
<evidence type="ECO:0000256" key="2">
    <source>
        <dbReference type="SAM" id="Phobius"/>
    </source>
</evidence>
<proteinExistence type="predicted"/>
<keyword evidence="4" id="KW-1185">Reference proteome</keyword>
<dbReference type="Proteomes" id="UP001416858">
    <property type="component" value="Unassembled WGS sequence"/>
</dbReference>
<feature type="transmembrane region" description="Helical" evidence="2">
    <location>
        <begin position="47"/>
        <end position="70"/>
    </location>
</feature>
<keyword evidence="2" id="KW-0812">Transmembrane</keyword>